<gene>
    <name evidence="1" type="ORF">CDAUBV1_LOCUS3293</name>
</gene>
<comment type="caution">
    <text evidence="1">The sequence shown here is derived from an EMBL/GenBank/DDBJ whole genome shotgun (WGS) entry which is preliminary data.</text>
</comment>
<name>A0AAV2T4B5_CALDB</name>
<protein>
    <submittedName>
        <fullName evidence="1">Uncharacterized protein</fullName>
    </submittedName>
</protein>
<dbReference type="AlphaFoldDB" id="A0AAV2T4B5"/>
<dbReference type="EMBL" id="CAXLJL010000079">
    <property type="protein sequence ID" value="CAL5131111.1"/>
    <property type="molecule type" value="Genomic_DNA"/>
</dbReference>
<proteinExistence type="predicted"/>
<evidence type="ECO:0000313" key="2">
    <source>
        <dbReference type="Proteomes" id="UP001497525"/>
    </source>
</evidence>
<dbReference type="Proteomes" id="UP001497525">
    <property type="component" value="Unassembled WGS sequence"/>
</dbReference>
<sequence length="558" mass="64185">MNSRNSLSTRGKQRIEDYLKKIKNDADSTELGCTNQGLESELRKQFTLKDALKNVANSPARSKQEVRETMHEISVAVRTNKECLQYLSTLASLEEFYSGLVSANANRVLELVSNRRSARFWKKILPTHIKQNWDRLQTYSDLVGLHLRTVADFHQKQLEYLNYLAGSACRILERSSTIVPIYDRLYPPKSPQKGIMLCDFKTPWFTISAGEQIIVSAGRLDRDNSNSRLEAYPLSTVEESPWSDLADGDDEVDQDSEVTLAARCSFQRTTPNHVLPMSSQEDSFTRSDRLHWCVCSVSQKTKALVPSICVWLFVPDTQARERSSMLNDAVLDAWKDIIFKMQRGAVLFHKIVLKKWCSFQGIHTEDSRSFDELLRQMTEHLLKPLSSETGSMDQSFAKLIGKTRRLWNHTPKNDIGREASTVCYVSREETCALLRMITSIKIHIQARRNQAKRFNSWKYNPTALREIGTRFIQAAESVRIMKKLCLKDPERAASLFSQLKQWEKEDEKQTARRPPSPIFSEIDGQSYSSYRNSASKLSSSYTDLLSEWYFTNEYPMMD</sequence>
<organism evidence="1 2">
    <name type="scientific">Calicophoron daubneyi</name>
    <name type="common">Rumen fluke</name>
    <name type="synonym">Paramphistomum daubneyi</name>
    <dbReference type="NCBI Taxonomy" id="300641"/>
    <lineage>
        <taxon>Eukaryota</taxon>
        <taxon>Metazoa</taxon>
        <taxon>Spiralia</taxon>
        <taxon>Lophotrochozoa</taxon>
        <taxon>Platyhelminthes</taxon>
        <taxon>Trematoda</taxon>
        <taxon>Digenea</taxon>
        <taxon>Plagiorchiida</taxon>
        <taxon>Pronocephalata</taxon>
        <taxon>Paramphistomoidea</taxon>
        <taxon>Paramphistomidae</taxon>
        <taxon>Calicophoron</taxon>
    </lineage>
</organism>
<reference evidence="1" key="1">
    <citation type="submission" date="2024-06" db="EMBL/GenBank/DDBJ databases">
        <authorList>
            <person name="Liu X."/>
            <person name="Lenzi L."/>
            <person name="Haldenby T S."/>
            <person name="Uol C."/>
        </authorList>
    </citation>
    <scope>NUCLEOTIDE SEQUENCE</scope>
</reference>
<evidence type="ECO:0000313" key="1">
    <source>
        <dbReference type="EMBL" id="CAL5131111.1"/>
    </source>
</evidence>
<accession>A0AAV2T4B5</accession>